<gene>
    <name evidence="2" type="ORF">MSSD14B_23480</name>
</gene>
<comment type="caution">
    <text evidence="2">The sequence shown here is derived from an EMBL/GenBank/DDBJ whole genome shotgun (WGS) entry which is preliminary data.</text>
</comment>
<protein>
    <submittedName>
        <fullName evidence="2">Uncharacterized protein</fullName>
    </submittedName>
</protein>
<accession>A0A5M3Q0Q8</accession>
<evidence type="ECO:0000313" key="3">
    <source>
        <dbReference type="Proteomes" id="UP000387223"/>
    </source>
</evidence>
<keyword evidence="1" id="KW-1133">Transmembrane helix</keyword>
<feature type="transmembrane region" description="Helical" evidence="1">
    <location>
        <begin position="143"/>
        <end position="168"/>
    </location>
</feature>
<evidence type="ECO:0000313" key="2">
    <source>
        <dbReference type="EMBL" id="GBO88680.1"/>
    </source>
</evidence>
<dbReference type="RefSeq" id="WP_153637278.1">
    <property type="nucleotide sequence ID" value="NZ_BGZI01000015.1"/>
</dbReference>
<organism evidence="2 3">
    <name type="scientific">Marinobacter salsuginis</name>
    <dbReference type="NCBI Taxonomy" id="418719"/>
    <lineage>
        <taxon>Bacteria</taxon>
        <taxon>Pseudomonadati</taxon>
        <taxon>Pseudomonadota</taxon>
        <taxon>Gammaproteobacteria</taxon>
        <taxon>Pseudomonadales</taxon>
        <taxon>Marinobacteraceae</taxon>
        <taxon>Marinobacter</taxon>
    </lineage>
</organism>
<sequence length="225" mass="23837">MKLMIRVQIAVALAFLWGYPEIGLAQQIDPNLGAAHAMKQVGGLAALIWAASALGGLLMVVGSINRWMKADTSERETMGPGKLLTGVSIGTLAIMLPFVVVIGGNSFFAPENPVSSVEFQRIAIDGTLAQAETLSIQTGPGKYVPAGALIAFYGILIAIGLISIYMGLKDAYISIMFGNDMYGTSLPFKTGKILGHFVFGLGLIFINKTQCLLVLSFGGSQSMCW</sequence>
<feature type="transmembrane region" description="Helical" evidence="1">
    <location>
        <begin position="41"/>
        <end position="62"/>
    </location>
</feature>
<keyword evidence="1" id="KW-0812">Transmembrane</keyword>
<proteinExistence type="predicted"/>
<dbReference type="EMBL" id="BGZI01000015">
    <property type="protein sequence ID" value="GBO88680.1"/>
    <property type="molecule type" value="Genomic_DNA"/>
</dbReference>
<dbReference type="AlphaFoldDB" id="A0A5M3Q0Q8"/>
<reference evidence="2 3" key="1">
    <citation type="journal article" date="2019" name="J. Gen. Appl. Microbiol.">
        <title>Aerobic degradation of cis-dichloroethene by the marine bacterium Marinobacter salsuginis strain 5N-3.</title>
        <authorList>
            <person name="Inoue Y."/>
            <person name="Fukunaga Y."/>
            <person name="Katsumata H."/>
            <person name="Ohji S."/>
            <person name="Hosoyama A."/>
            <person name="Mori K."/>
            <person name="Ando K."/>
        </authorList>
    </citation>
    <scope>NUCLEOTIDE SEQUENCE [LARGE SCALE GENOMIC DNA]</scope>
    <source>
        <strain evidence="2 3">NBRC 109114</strain>
    </source>
</reference>
<feature type="transmembrane region" description="Helical" evidence="1">
    <location>
        <begin position="83"/>
        <end position="108"/>
    </location>
</feature>
<keyword evidence="1" id="KW-0472">Membrane</keyword>
<evidence type="ECO:0000256" key="1">
    <source>
        <dbReference type="SAM" id="Phobius"/>
    </source>
</evidence>
<dbReference type="Proteomes" id="UP000387223">
    <property type="component" value="Unassembled WGS sequence"/>
</dbReference>
<name>A0A5M3Q0Q8_9GAMM</name>